<dbReference type="GO" id="GO:0008270">
    <property type="term" value="F:zinc ion binding"/>
    <property type="evidence" value="ECO:0007669"/>
    <property type="project" value="UniProtKB-KW"/>
</dbReference>
<proteinExistence type="predicted"/>
<dbReference type="InterPro" id="IPR039739">
    <property type="entry name" value="MAG2/RNF10"/>
</dbReference>
<evidence type="ECO:0000256" key="4">
    <source>
        <dbReference type="ARBA" id="ARBA00022771"/>
    </source>
</evidence>
<dbReference type="EMBL" id="AEYJ02000768">
    <property type="protein sequence ID" value="KFH07513.1"/>
    <property type="molecule type" value="Genomic_DNA"/>
</dbReference>
<evidence type="ECO:0000313" key="9">
    <source>
        <dbReference type="EMBL" id="KFH07513.1"/>
    </source>
</evidence>
<feature type="compositionally biased region" description="Low complexity" evidence="7">
    <location>
        <begin position="49"/>
        <end position="67"/>
    </location>
</feature>
<feature type="compositionally biased region" description="Basic and acidic residues" evidence="7">
    <location>
        <begin position="969"/>
        <end position="981"/>
    </location>
</feature>
<evidence type="ECO:0000256" key="2">
    <source>
        <dbReference type="ARBA" id="ARBA00022490"/>
    </source>
</evidence>
<feature type="compositionally biased region" description="Basic and acidic residues" evidence="7">
    <location>
        <begin position="1026"/>
        <end position="1035"/>
    </location>
</feature>
<feature type="compositionally biased region" description="Low complexity" evidence="7">
    <location>
        <begin position="718"/>
        <end position="733"/>
    </location>
</feature>
<dbReference type="PROSITE" id="PS50089">
    <property type="entry name" value="ZF_RING_2"/>
    <property type="match status" value="1"/>
</dbReference>
<dbReference type="CDD" id="cd16536">
    <property type="entry name" value="RING-HC_RNF10"/>
    <property type="match status" value="1"/>
</dbReference>
<feature type="compositionally biased region" description="Low complexity" evidence="7">
    <location>
        <begin position="17"/>
        <end position="42"/>
    </location>
</feature>
<evidence type="ECO:0000259" key="8">
    <source>
        <dbReference type="PROSITE" id="PS50089"/>
    </source>
</evidence>
<feature type="compositionally biased region" description="Basic and acidic residues" evidence="7">
    <location>
        <begin position="525"/>
        <end position="545"/>
    </location>
</feature>
<feature type="compositionally biased region" description="Polar residues" evidence="7">
    <location>
        <begin position="736"/>
        <end position="750"/>
    </location>
</feature>
<reference evidence="9 10" key="1">
    <citation type="submission" date="2014-08" db="EMBL/GenBank/DDBJ databases">
        <authorList>
            <person name="Sibley D."/>
            <person name="Venepally P."/>
            <person name="Karamycheva S."/>
            <person name="Hadjithomas M."/>
            <person name="Khan A."/>
            <person name="Brunk B."/>
            <person name="Roos D."/>
            <person name="Caler E."/>
            <person name="Lorenzi H."/>
        </authorList>
    </citation>
    <scope>NUCLEOTIDE SEQUENCE [LARGE SCALE GENOMIC DNA]</scope>
    <source>
        <strain evidence="9 10">VAND</strain>
    </source>
</reference>
<name>A0A086Q4I1_TOXGO</name>
<dbReference type="PANTHER" id="PTHR12983">
    <property type="entry name" value="RING FINGER 10 FAMILY MEMBER"/>
    <property type="match status" value="1"/>
</dbReference>
<dbReference type="SUPFAM" id="SSF57850">
    <property type="entry name" value="RING/U-box"/>
    <property type="match status" value="1"/>
</dbReference>
<feature type="region of interest" description="Disordered" evidence="7">
    <location>
        <begin position="1"/>
        <end position="95"/>
    </location>
</feature>
<dbReference type="GO" id="GO:0045944">
    <property type="term" value="P:positive regulation of transcription by RNA polymerase II"/>
    <property type="evidence" value="ECO:0007669"/>
    <property type="project" value="TreeGrafter"/>
</dbReference>
<sequence>MRADAAEFYPASHPGRQSPASASLPGASSSQPAAAPASQLAAAPPPPSSSASASSAPPCSRSRPARSVPCNRSSEKGSEGVSRPSRGVSAQVDGRSQAIPAHRLFSYKMYQKPSGNPCAARGGGDASKGNWRSSMGLAQQQVFAKERFVLANCRVFVSSEEDAKETFYNPDALVDWSSVVRVEMSSSAEDPITCPFCLEQPEAMLAPAVTKCGHIFCTPCILRYFDVLSEQQGGKHSQQPGGRYWQRCPLCFEPVARKDLRPARVYQVVPPRVGARATFCLLSRPLGSTVVSLASPVTHAVHAVQQGDAWMASQLRLTGEKQRAPPRGRKAADSAPEGGNGGPQEGYAETVDVVSISSFSPSSSPFPSSLSARGLGAATASCRECAEMKTPGSAADEGHLHAGRIQSFLPHECPACKAEEAARQASARSRQDSASAGACVPAVSKDVERTVAPPCLAASRLCVACLLASERVLTAEKTRGNRRGRLSTAAPHCGVQAGTASPPEPVGTSPEPLEGPPSGASRQSQSRESEKTEAEKETTPLEKKTRNGLLPCERTLGVHFARVALTHAPALPWDCHLEQLGAARRQELENNGAPVDASTLRALEMAEDFTRAKKDEAARGACCSCSAPLQPPTVKEEEQEEVTALDLRNREARDWYSRGILDFEEMMNDVQHFLARDRRRTAKQEKGNPRNSSQSDSSSGGVDAGASGTRAAADGRRSLSPSPAPLSESSPLLDANNATHESAARTSPQPHSDLFSSSAAASCCSVQAGEGKRTRGGEKSSGSAPLNLSEFYFYQAADGQLCFLHPFFIKCLLLEAGGDEKRLPPVLRDMPVQEVQPLCVDEQLRRRFKCLAHLPQMAQVSLVDVDLRSVLSPETARVFKEDFRRRAANRRERLRQEEREAAATASSVASLASSLSSALPRMRLCPAEPQHPPTDCSPSTFPSLPGQGPSGAVAADSSSPAASFAAVVKRQEEQRRARANREQFPSLAGSLPATESASPEISVARGVWQKPSGEGRSLHAKAAASGERRANKKEEEVADAYAPRPGGCSLGEILLAQSKAKKKKEKAKPKDKVQGGNIP</sequence>
<comment type="subcellular location">
    <subcellularLocation>
        <location evidence="1">Cytoplasm</location>
    </subcellularLocation>
</comment>
<evidence type="ECO:0000313" key="10">
    <source>
        <dbReference type="Proteomes" id="UP000028840"/>
    </source>
</evidence>
<dbReference type="Gene3D" id="3.30.40.10">
    <property type="entry name" value="Zinc/RING finger domain, C3HC4 (zinc finger)"/>
    <property type="match status" value="1"/>
</dbReference>
<dbReference type="PANTHER" id="PTHR12983:SF9">
    <property type="entry name" value="E3 UBIQUITIN-PROTEIN LIGASE RNF10"/>
    <property type="match status" value="1"/>
</dbReference>
<dbReference type="PROSITE" id="PS00518">
    <property type="entry name" value="ZF_RING_1"/>
    <property type="match status" value="1"/>
</dbReference>
<gene>
    <name evidence="9" type="ORF">TGVAND_236780</name>
</gene>
<dbReference type="SMART" id="SM00184">
    <property type="entry name" value="RING"/>
    <property type="match status" value="1"/>
</dbReference>
<accession>A0A086Q4I1</accession>
<keyword evidence="2" id="KW-0963">Cytoplasm</keyword>
<dbReference type="InterPro" id="IPR018957">
    <property type="entry name" value="Znf_C3HC4_RING-type"/>
</dbReference>
<dbReference type="OrthoDB" id="302966at2759"/>
<evidence type="ECO:0000256" key="1">
    <source>
        <dbReference type="ARBA" id="ARBA00004496"/>
    </source>
</evidence>
<dbReference type="InterPro" id="IPR001841">
    <property type="entry name" value="Znf_RING"/>
</dbReference>
<reference evidence="9 10" key="2">
    <citation type="journal article" date="2015" name="Eukaryot. Cell">
        <title>Genetic mapping reveals that sinefungin resistance in Toxoplasma gondii is controlled by a putative amino acid transporter locus that can be used as a negative selectable marker.</title>
        <authorList>
            <person name="Behnke M.S."/>
            <person name="Khan A."/>
            <person name="Sibley L.D."/>
        </authorList>
    </citation>
    <scope>NUCLEOTIDE SEQUENCE [LARGE SCALE GENOMIC DNA]</scope>
    <source>
        <strain evidence="9 10">VAND</strain>
    </source>
</reference>
<dbReference type="VEuPathDB" id="ToxoDB:TGVAND_236780"/>
<comment type="caution">
    <text evidence="9">The sequence shown here is derived from an EMBL/GenBank/DDBJ whole genome shotgun (WGS) entry which is preliminary data.</text>
</comment>
<feature type="compositionally biased region" description="Low complexity" evidence="7">
    <location>
        <begin position="950"/>
        <end position="968"/>
    </location>
</feature>
<keyword evidence="3" id="KW-0479">Metal-binding</keyword>
<evidence type="ECO:0000256" key="7">
    <source>
        <dbReference type="SAM" id="MobiDB-lite"/>
    </source>
</evidence>
<evidence type="ECO:0000256" key="6">
    <source>
        <dbReference type="PROSITE-ProRule" id="PRU00175"/>
    </source>
</evidence>
<dbReference type="AlphaFoldDB" id="A0A086Q4I1"/>
<dbReference type="InterPro" id="IPR017907">
    <property type="entry name" value="Znf_RING_CS"/>
</dbReference>
<dbReference type="GO" id="GO:0005737">
    <property type="term" value="C:cytoplasm"/>
    <property type="evidence" value="ECO:0007669"/>
    <property type="project" value="UniProtKB-SubCell"/>
</dbReference>
<dbReference type="Pfam" id="PF00097">
    <property type="entry name" value="zf-C3HC4"/>
    <property type="match status" value="1"/>
</dbReference>
<feature type="region of interest" description="Disordered" evidence="7">
    <location>
        <begin position="318"/>
        <end position="347"/>
    </location>
</feature>
<feature type="region of interest" description="Disordered" evidence="7">
    <location>
        <begin position="478"/>
        <end position="546"/>
    </location>
</feature>
<evidence type="ECO:0000256" key="3">
    <source>
        <dbReference type="ARBA" id="ARBA00022723"/>
    </source>
</evidence>
<dbReference type="Proteomes" id="UP000028840">
    <property type="component" value="Unassembled WGS sequence"/>
</dbReference>
<organism evidence="9 10">
    <name type="scientific">Toxoplasma gondii VAND</name>
    <dbReference type="NCBI Taxonomy" id="933077"/>
    <lineage>
        <taxon>Eukaryota</taxon>
        <taxon>Sar</taxon>
        <taxon>Alveolata</taxon>
        <taxon>Apicomplexa</taxon>
        <taxon>Conoidasida</taxon>
        <taxon>Coccidia</taxon>
        <taxon>Eucoccidiorida</taxon>
        <taxon>Eimeriorina</taxon>
        <taxon>Sarcocystidae</taxon>
        <taxon>Toxoplasma</taxon>
    </lineage>
</organism>
<protein>
    <submittedName>
        <fullName evidence="9">Zinc finger, C3HC4 type (RING finger) domain-containing protein</fullName>
    </submittedName>
</protein>
<dbReference type="InterPro" id="IPR013083">
    <property type="entry name" value="Znf_RING/FYVE/PHD"/>
</dbReference>
<keyword evidence="5" id="KW-0862">Zinc</keyword>
<feature type="region of interest" description="Disordered" evidence="7">
    <location>
        <begin position="924"/>
        <end position="1079"/>
    </location>
</feature>
<evidence type="ECO:0000256" key="5">
    <source>
        <dbReference type="ARBA" id="ARBA00022833"/>
    </source>
</evidence>
<feature type="region of interest" description="Disordered" evidence="7">
    <location>
        <begin position="679"/>
        <end position="756"/>
    </location>
</feature>
<dbReference type="GO" id="GO:0000976">
    <property type="term" value="F:transcription cis-regulatory region binding"/>
    <property type="evidence" value="ECO:0007669"/>
    <property type="project" value="TreeGrafter"/>
</dbReference>
<feature type="domain" description="RING-type" evidence="8">
    <location>
        <begin position="194"/>
        <end position="251"/>
    </location>
</feature>
<feature type="compositionally biased region" description="Low complexity" evidence="7">
    <location>
        <begin position="692"/>
        <end position="708"/>
    </location>
</feature>
<keyword evidence="4 6" id="KW-0863">Zinc-finger</keyword>